<keyword evidence="1" id="KW-0472">Membrane</keyword>
<keyword evidence="1" id="KW-1133">Transmembrane helix</keyword>
<dbReference type="AlphaFoldDB" id="A0A182BFC1"/>
<feature type="transmembrane region" description="Helical" evidence="1">
    <location>
        <begin position="6"/>
        <end position="32"/>
    </location>
</feature>
<name>A0A182BFC1_LUPAN</name>
<feature type="transmembrane region" description="Helical" evidence="1">
    <location>
        <begin position="44"/>
        <end position="62"/>
    </location>
</feature>
<organism evidence="2">
    <name type="scientific">Lupinus angustifolius</name>
    <name type="common">Narrow-leaved blue lupine</name>
    <dbReference type="NCBI Taxonomy" id="3871"/>
    <lineage>
        <taxon>Eukaryota</taxon>
        <taxon>Viridiplantae</taxon>
        <taxon>Streptophyta</taxon>
        <taxon>Embryophyta</taxon>
        <taxon>Tracheophyta</taxon>
        <taxon>Spermatophyta</taxon>
        <taxon>Magnoliopsida</taxon>
        <taxon>eudicotyledons</taxon>
        <taxon>Gunneridae</taxon>
        <taxon>Pentapetalae</taxon>
        <taxon>rosids</taxon>
        <taxon>fabids</taxon>
        <taxon>Fabales</taxon>
        <taxon>Fabaceae</taxon>
        <taxon>Papilionoideae</taxon>
        <taxon>50 kb inversion clade</taxon>
        <taxon>genistoids sensu lato</taxon>
        <taxon>core genistoids</taxon>
        <taxon>Genisteae</taxon>
        <taxon>Lupinus</taxon>
    </lineage>
</organism>
<protein>
    <submittedName>
        <fullName evidence="2">Uncharacterized protein</fullName>
    </submittedName>
</protein>
<reference evidence="2" key="1">
    <citation type="journal article" date="2016" name="Chromosome Res.">
        <title>Integration of Lupinus angustifolius L. (narrow-leafed lupin) genome maps and comparative mapping within legumes.</title>
        <authorList>
            <person name="Wyrwa K."/>
            <person name="Ksiazkiewicz M."/>
            <person name="Szczepaniak A."/>
            <person name="Susek K."/>
            <person name="Podkowinski J."/>
            <person name="Naganowska B."/>
        </authorList>
    </citation>
    <scope>NUCLEOTIDE SEQUENCE</scope>
</reference>
<evidence type="ECO:0000313" key="2">
    <source>
        <dbReference type="EMBL" id="AMK47992.1"/>
    </source>
</evidence>
<proteinExistence type="predicted"/>
<sequence length="63" mass="6582">MCLGTDAVLILIGSVRLMCLDTDAVLALLMRLGVGILSSVRDRVGLLLGLVLVHFMSSVGNVA</sequence>
<keyword evidence="1" id="KW-0812">Transmembrane</keyword>
<accession>A0A182BFC1</accession>
<dbReference type="EMBL" id="KU678221">
    <property type="protein sequence ID" value="AMK47992.1"/>
    <property type="molecule type" value="Genomic_DNA"/>
</dbReference>
<evidence type="ECO:0000256" key="1">
    <source>
        <dbReference type="SAM" id="Phobius"/>
    </source>
</evidence>